<reference evidence="3 4" key="1">
    <citation type="submission" date="2011-10" db="EMBL/GenBank/DDBJ databases">
        <title>The Improved High-Quality Draft genome of Methanoplanus limicola DSM 2279.</title>
        <authorList>
            <consortium name="US DOE Joint Genome Institute (JGI-PGF)"/>
            <person name="Lucas S."/>
            <person name="Copeland A."/>
            <person name="Lapidus A."/>
            <person name="Glavina del Rio T."/>
            <person name="Dalin E."/>
            <person name="Tice H."/>
            <person name="Bruce D."/>
            <person name="Goodwin L."/>
            <person name="Pitluck S."/>
            <person name="Peters L."/>
            <person name="Mikhailova N."/>
            <person name="Lu M."/>
            <person name="Kyrpides N."/>
            <person name="Mavromatis K."/>
            <person name="Ivanova N."/>
            <person name="Markowitz V."/>
            <person name="Cheng J.-F."/>
            <person name="Hugenholtz P."/>
            <person name="Woyke T."/>
            <person name="Wu D."/>
            <person name="Wirth R."/>
            <person name="Brambilla E.-M."/>
            <person name="Klenk H.-P."/>
            <person name="Eisen J.A."/>
        </authorList>
    </citation>
    <scope>NUCLEOTIDE SEQUENCE [LARGE SCALE GENOMIC DNA]</scope>
    <source>
        <strain evidence="3 4">DSM 2279</strain>
    </source>
</reference>
<dbReference type="GO" id="GO:0003700">
    <property type="term" value="F:DNA-binding transcription factor activity"/>
    <property type="evidence" value="ECO:0007669"/>
    <property type="project" value="InterPro"/>
</dbReference>
<organism evidence="3 4">
    <name type="scientific">Methanoplanus limicola DSM 2279</name>
    <dbReference type="NCBI Taxonomy" id="937775"/>
    <lineage>
        <taxon>Archaea</taxon>
        <taxon>Methanobacteriati</taxon>
        <taxon>Methanobacteriota</taxon>
        <taxon>Stenosarchaea group</taxon>
        <taxon>Methanomicrobia</taxon>
        <taxon>Methanomicrobiales</taxon>
        <taxon>Methanomicrobiaceae</taxon>
        <taxon>Methanoplanus</taxon>
    </lineage>
</organism>
<dbReference type="AlphaFoldDB" id="H1Z016"/>
<keyword evidence="4" id="KW-1185">Reference proteome</keyword>
<evidence type="ECO:0000313" key="3">
    <source>
        <dbReference type="EMBL" id="EHQ35223.1"/>
    </source>
</evidence>
<dbReference type="InterPro" id="IPR036390">
    <property type="entry name" value="WH_DNA-bd_sf"/>
</dbReference>
<dbReference type="PANTHER" id="PTHR36216">
    <property type="entry name" value="TRANSCRIPTIONAL REGULATOR, TRMB"/>
    <property type="match status" value="1"/>
</dbReference>
<dbReference type="PROSITE" id="PS50987">
    <property type="entry name" value="HTH_ARSR_2"/>
    <property type="match status" value="1"/>
</dbReference>
<evidence type="ECO:0000313" key="4">
    <source>
        <dbReference type="Proteomes" id="UP000005741"/>
    </source>
</evidence>
<dbReference type="Pfam" id="PF24266">
    <property type="entry name" value="HTH_HVO_0163_N"/>
    <property type="match status" value="1"/>
</dbReference>
<evidence type="ECO:0000259" key="2">
    <source>
        <dbReference type="PROSITE" id="PS50987"/>
    </source>
</evidence>
<feature type="transmembrane region" description="Helical" evidence="1">
    <location>
        <begin position="77"/>
        <end position="100"/>
    </location>
</feature>
<evidence type="ECO:0000256" key="1">
    <source>
        <dbReference type="SAM" id="Phobius"/>
    </source>
</evidence>
<dbReference type="Pfam" id="PF13412">
    <property type="entry name" value="HTH_24"/>
    <property type="match status" value="1"/>
</dbReference>
<dbReference type="HOGENOM" id="CLU_084118_2_0_2"/>
<dbReference type="InterPro" id="IPR011991">
    <property type="entry name" value="ArsR-like_HTH"/>
</dbReference>
<sequence length="288" mass="33063">MFMVRVCHPRDHIPLVLSAINFRRVLQLTLLFFFLLVLLTPAVSATEYTARPSLNIGKVPGASVAGEEVKEIQPIPAWLAIVFLLFPHMTALPMEFLISLKGISYLGFKQINKKNTLNNLNRRLLYKYIGDNPGVYFREIERNCNLNRGTIEYHLRVMELLKIVTTYKSNNKKRYFTENSLSPEDITVISVIKNETKMKILSTIFFNLSASNKEISEKTLLSPSTVSRHLRDLKNNGLIVGKIDGRIIKYNISDNYYDTIFQYLSISSYFGQYDNLQQVPLLRADSGR</sequence>
<keyword evidence="1" id="KW-0812">Transmembrane</keyword>
<accession>H1Z016</accession>
<gene>
    <name evidence="3" type="ORF">Metlim_1112</name>
</gene>
<dbReference type="InterPro" id="IPR036388">
    <property type="entry name" value="WH-like_DNA-bd_sf"/>
</dbReference>
<dbReference type="SUPFAM" id="SSF46785">
    <property type="entry name" value="Winged helix' DNA-binding domain"/>
    <property type="match status" value="2"/>
</dbReference>
<keyword evidence="1" id="KW-0472">Membrane</keyword>
<dbReference type="Proteomes" id="UP000005741">
    <property type="component" value="Chromosome"/>
</dbReference>
<name>H1Z016_9EURY</name>
<dbReference type="InterPro" id="IPR056504">
    <property type="entry name" value="HTH_HVO_0163_N"/>
</dbReference>
<dbReference type="PRINTS" id="PR00778">
    <property type="entry name" value="HTHARSR"/>
</dbReference>
<dbReference type="EMBL" id="CM001436">
    <property type="protein sequence ID" value="EHQ35223.1"/>
    <property type="molecule type" value="Genomic_DNA"/>
</dbReference>
<dbReference type="Gene3D" id="1.10.10.10">
    <property type="entry name" value="Winged helix-like DNA-binding domain superfamily/Winged helix DNA-binding domain"/>
    <property type="match status" value="2"/>
</dbReference>
<feature type="domain" description="HTH arsR-type" evidence="2">
    <location>
        <begin position="177"/>
        <end position="272"/>
    </location>
</feature>
<keyword evidence="1" id="KW-1133">Transmembrane helix</keyword>
<dbReference type="STRING" id="937775.Metlim_1112"/>
<dbReference type="InterPro" id="IPR001845">
    <property type="entry name" value="HTH_ArsR_DNA-bd_dom"/>
</dbReference>
<proteinExistence type="predicted"/>
<protein>
    <submittedName>
        <fullName evidence="3">Transcriptional regulator, ArsR family</fullName>
    </submittedName>
</protein>
<dbReference type="InParanoid" id="H1Z016"/>
<dbReference type="PANTHER" id="PTHR36216:SF1">
    <property type="entry name" value="HTH ARSR-TYPE DOMAIN-CONTAINING PROTEIN"/>
    <property type="match status" value="1"/>
</dbReference>
<dbReference type="SMART" id="SM00418">
    <property type="entry name" value="HTH_ARSR"/>
    <property type="match status" value="1"/>
</dbReference>
<dbReference type="CDD" id="cd00090">
    <property type="entry name" value="HTH_ARSR"/>
    <property type="match status" value="2"/>
</dbReference>